<name>A0A7E4VA56_PANRE</name>
<sequence>MPNPLIRPHHHHIVLNELPFYSPNMKKHQRRVLIAAIAVSNLNVSKEEENFTLIFDVEVYLTCLMPSELNTSTDPSPR</sequence>
<reference evidence="2" key="2">
    <citation type="submission" date="2020-10" db="UniProtKB">
        <authorList>
            <consortium name="WormBaseParasite"/>
        </authorList>
    </citation>
    <scope>IDENTIFICATION</scope>
</reference>
<dbReference type="Proteomes" id="UP000492821">
    <property type="component" value="Unassembled WGS sequence"/>
</dbReference>
<dbReference type="WBParaSite" id="Pan_g18373.t1">
    <property type="protein sequence ID" value="Pan_g18373.t1"/>
    <property type="gene ID" value="Pan_g18373"/>
</dbReference>
<keyword evidence="1" id="KW-1185">Reference proteome</keyword>
<protein>
    <submittedName>
        <fullName evidence="2">Uncharacterized protein</fullName>
    </submittedName>
</protein>
<accession>A0A7E4VA56</accession>
<organism evidence="1 2">
    <name type="scientific">Panagrellus redivivus</name>
    <name type="common">Microworm</name>
    <dbReference type="NCBI Taxonomy" id="6233"/>
    <lineage>
        <taxon>Eukaryota</taxon>
        <taxon>Metazoa</taxon>
        <taxon>Ecdysozoa</taxon>
        <taxon>Nematoda</taxon>
        <taxon>Chromadorea</taxon>
        <taxon>Rhabditida</taxon>
        <taxon>Tylenchina</taxon>
        <taxon>Panagrolaimomorpha</taxon>
        <taxon>Panagrolaimoidea</taxon>
        <taxon>Panagrolaimidae</taxon>
        <taxon>Panagrellus</taxon>
    </lineage>
</organism>
<dbReference type="AlphaFoldDB" id="A0A7E4VA56"/>
<evidence type="ECO:0000313" key="1">
    <source>
        <dbReference type="Proteomes" id="UP000492821"/>
    </source>
</evidence>
<reference evidence="1" key="1">
    <citation type="journal article" date="2013" name="Genetics">
        <title>The draft genome and transcriptome of Panagrellus redivivus are shaped by the harsh demands of a free-living lifestyle.</title>
        <authorList>
            <person name="Srinivasan J."/>
            <person name="Dillman A.R."/>
            <person name="Macchietto M.G."/>
            <person name="Heikkinen L."/>
            <person name="Lakso M."/>
            <person name="Fracchia K.M."/>
            <person name="Antoshechkin I."/>
            <person name="Mortazavi A."/>
            <person name="Wong G."/>
            <person name="Sternberg P.W."/>
        </authorList>
    </citation>
    <scope>NUCLEOTIDE SEQUENCE [LARGE SCALE GENOMIC DNA]</scope>
    <source>
        <strain evidence="1">MT8872</strain>
    </source>
</reference>
<evidence type="ECO:0000313" key="2">
    <source>
        <dbReference type="WBParaSite" id="Pan_g18373.t1"/>
    </source>
</evidence>
<proteinExistence type="predicted"/>